<dbReference type="GO" id="GO:0005737">
    <property type="term" value="C:cytoplasm"/>
    <property type="evidence" value="ECO:0007669"/>
    <property type="project" value="UniProtKB-SubCell"/>
</dbReference>
<reference evidence="8" key="1">
    <citation type="submission" date="2019-03" db="EMBL/GenBank/DDBJ databases">
        <title>Whole genome analysis of nitrate-reducing bacteria Marinobacter hydrocarbonoclasticus YB03.</title>
        <authorList>
            <person name="Azam A.H."/>
            <person name="Yuk S.R."/>
            <person name="Kamarisima K."/>
            <person name="Miyanaga K."/>
            <person name="Tanji Y."/>
        </authorList>
    </citation>
    <scope>NUCLEOTIDE SEQUENCE</scope>
    <source>
        <strain evidence="8">YB03</strain>
    </source>
</reference>
<comment type="catalytic activity">
    <reaction evidence="7">
        <text>[protein]-L-isoaspartate + S-adenosyl-L-methionine = [protein]-L-isoaspartate alpha-methyl ester + S-adenosyl-L-homocysteine</text>
        <dbReference type="Rhea" id="RHEA:12705"/>
        <dbReference type="Rhea" id="RHEA-COMP:12143"/>
        <dbReference type="Rhea" id="RHEA-COMP:12144"/>
        <dbReference type="ChEBI" id="CHEBI:57856"/>
        <dbReference type="ChEBI" id="CHEBI:59789"/>
        <dbReference type="ChEBI" id="CHEBI:90596"/>
        <dbReference type="ChEBI" id="CHEBI:90598"/>
        <dbReference type="EC" id="2.1.1.77"/>
    </reaction>
</comment>
<proteinExistence type="inferred from homology"/>
<dbReference type="AlphaFoldDB" id="A0A455WDU7"/>
<dbReference type="PROSITE" id="PS01279">
    <property type="entry name" value="PCMT"/>
    <property type="match status" value="1"/>
</dbReference>
<keyword evidence="4 7" id="KW-0489">Methyltransferase</keyword>
<dbReference type="GO" id="GO:0030091">
    <property type="term" value="P:protein repair"/>
    <property type="evidence" value="ECO:0007669"/>
    <property type="project" value="UniProtKB-UniRule"/>
</dbReference>
<name>A0A455WDU7_MARNT</name>
<dbReference type="NCBIfam" id="NF001453">
    <property type="entry name" value="PRK00312.1"/>
    <property type="match status" value="1"/>
</dbReference>
<gene>
    <name evidence="7" type="primary">pcm</name>
    <name evidence="8" type="ORF">YBY_27140</name>
</gene>
<comment type="function">
    <text evidence="7">Catalyzes the methyl esterification of L-isoaspartyl residues in peptides and proteins that result from spontaneous decomposition of normal L-aspartyl and L-asparaginyl residues. It plays a role in the repair and/or degradation of damaged proteins.</text>
</comment>
<dbReference type="InterPro" id="IPR000682">
    <property type="entry name" value="PCMT"/>
</dbReference>
<dbReference type="InterPro" id="IPR029063">
    <property type="entry name" value="SAM-dependent_MTases_sf"/>
</dbReference>
<organism evidence="8">
    <name type="scientific">Marinobacter nauticus</name>
    <name type="common">Marinobacter hydrocarbonoclasticus</name>
    <name type="synonym">Marinobacter aquaeolei</name>
    <dbReference type="NCBI Taxonomy" id="2743"/>
    <lineage>
        <taxon>Bacteria</taxon>
        <taxon>Pseudomonadati</taxon>
        <taxon>Pseudomonadota</taxon>
        <taxon>Gammaproteobacteria</taxon>
        <taxon>Pseudomonadales</taxon>
        <taxon>Marinobacteraceae</taxon>
        <taxon>Marinobacter</taxon>
    </lineage>
</organism>
<dbReference type="NCBIfam" id="TIGR00080">
    <property type="entry name" value="pimt"/>
    <property type="match status" value="1"/>
</dbReference>
<evidence type="ECO:0000256" key="4">
    <source>
        <dbReference type="ARBA" id="ARBA00022603"/>
    </source>
</evidence>
<feature type="active site" evidence="7">
    <location>
        <position position="67"/>
    </location>
</feature>
<dbReference type="CDD" id="cd02440">
    <property type="entry name" value="AdoMet_MTases"/>
    <property type="match status" value="1"/>
</dbReference>
<dbReference type="PANTHER" id="PTHR11579:SF0">
    <property type="entry name" value="PROTEIN-L-ISOASPARTATE(D-ASPARTATE) O-METHYLTRANSFERASE"/>
    <property type="match status" value="1"/>
</dbReference>
<comment type="subcellular location">
    <subcellularLocation>
        <location evidence="1 7">Cytoplasm</location>
    </subcellularLocation>
</comment>
<evidence type="ECO:0000256" key="6">
    <source>
        <dbReference type="ARBA" id="ARBA00022691"/>
    </source>
</evidence>
<evidence type="ECO:0000256" key="2">
    <source>
        <dbReference type="ARBA" id="ARBA00005369"/>
    </source>
</evidence>
<dbReference type="Pfam" id="PF01135">
    <property type="entry name" value="PCMT"/>
    <property type="match status" value="1"/>
</dbReference>
<dbReference type="SUPFAM" id="SSF53335">
    <property type="entry name" value="S-adenosyl-L-methionine-dependent methyltransferases"/>
    <property type="match status" value="1"/>
</dbReference>
<evidence type="ECO:0000256" key="3">
    <source>
        <dbReference type="ARBA" id="ARBA00022490"/>
    </source>
</evidence>
<dbReference type="GO" id="GO:0004719">
    <property type="term" value="F:protein-L-isoaspartate (D-aspartate) O-methyltransferase activity"/>
    <property type="evidence" value="ECO:0007669"/>
    <property type="project" value="UniProtKB-UniRule"/>
</dbReference>
<keyword evidence="6 7" id="KW-0949">S-adenosyl-L-methionine</keyword>
<dbReference type="PANTHER" id="PTHR11579">
    <property type="entry name" value="PROTEIN-L-ISOASPARTATE O-METHYLTRANSFERASE"/>
    <property type="match status" value="1"/>
</dbReference>
<dbReference type="Gene3D" id="3.40.50.150">
    <property type="entry name" value="Vaccinia Virus protein VP39"/>
    <property type="match status" value="1"/>
</dbReference>
<dbReference type="EMBL" id="AP019537">
    <property type="protein sequence ID" value="BBJ04865.1"/>
    <property type="molecule type" value="Genomic_DNA"/>
</dbReference>
<dbReference type="HAMAP" id="MF_00090">
    <property type="entry name" value="PIMT"/>
    <property type="match status" value="1"/>
</dbReference>
<sequence>MMNERVPDFSNLRADMVQYQLAGRGIFDSRVLEAMDRVPRERFIPEHLAGEAYEDYPLPIGWGQTISQPYIVALMAQALQLEGRERVLDIGTGSGYAAAVLASLALEVFSIERIPELAEQARKNLERAGFSQVHVRCGDGTLGWPEAAPFDGICVAAGAPAVPETLKQQLAVGGRLIIPVGSEHSVQRLVCITRRTDADFEREDFGDVRFVPLMGEQGWS</sequence>
<evidence type="ECO:0000256" key="1">
    <source>
        <dbReference type="ARBA" id="ARBA00004496"/>
    </source>
</evidence>
<comment type="similarity">
    <text evidence="2 7">Belongs to the methyltransferase superfamily. L-isoaspartyl/D-aspartyl protein methyltransferase family.</text>
</comment>
<dbReference type="EC" id="2.1.1.77" evidence="7"/>
<evidence type="ECO:0000256" key="7">
    <source>
        <dbReference type="HAMAP-Rule" id="MF_00090"/>
    </source>
</evidence>
<keyword evidence="3 7" id="KW-0963">Cytoplasm</keyword>
<protein>
    <recommendedName>
        <fullName evidence="7">Protein-L-isoaspartate O-methyltransferase</fullName>
        <ecNumber evidence="7">2.1.1.77</ecNumber>
    </recommendedName>
    <alternativeName>
        <fullName evidence="7">L-isoaspartyl protein carboxyl methyltransferase</fullName>
    </alternativeName>
    <alternativeName>
        <fullName evidence="7">Protein L-isoaspartyl methyltransferase</fullName>
    </alternativeName>
    <alternativeName>
        <fullName evidence="7">Protein-beta-aspartate methyltransferase</fullName>
        <shortName evidence="7">PIMT</shortName>
    </alternativeName>
</protein>
<dbReference type="GO" id="GO:0032259">
    <property type="term" value="P:methylation"/>
    <property type="evidence" value="ECO:0007669"/>
    <property type="project" value="UniProtKB-KW"/>
</dbReference>
<accession>A0A455WDU7</accession>
<evidence type="ECO:0000313" key="8">
    <source>
        <dbReference type="EMBL" id="BBJ04865.1"/>
    </source>
</evidence>
<keyword evidence="5 7" id="KW-0808">Transferase</keyword>
<dbReference type="FunFam" id="3.40.50.150:FF:000010">
    <property type="entry name" value="Protein-L-isoaspartate O-methyltransferase"/>
    <property type="match status" value="1"/>
</dbReference>
<evidence type="ECO:0000256" key="5">
    <source>
        <dbReference type="ARBA" id="ARBA00022679"/>
    </source>
</evidence>